<name>A0A8H3ERM5_9LECA</name>
<organism evidence="2 3">
    <name type="scientific">Heterodermia speciosa</name>
    <dbReference type="NCBI Taxonomy" id="116794"/>
    <lineage>
        <taxon>Eukaryota</taxon>
        <taxon>Fungi</taxon>
        <taxon>Dikarya</taxon>
        <taxon>Ascomycota</taxon>
        <taxon>Pezizomycotina</taxon>
        <taxon>Lecanoromycetes</taxon>
        <taxon>OSLEUM clade</taxon>
        <taxon>Lecanoromycetidae</taxon>
        <taxon>Caliciales</taxon>
        <taxon>Physciaceae</taxon>
        <taxon>Heterodermia</taxon>
    </lineage>
</organism>
<sequence length="277" mass="31196">MAFFPSINLAPEGIMNPPVFPTATSNQSAPFLPYSPEEENYRLHNPTASPILPSIRDGPIFDYLERYSYDSHTDDLTAPPSPSFKRRVRTLEYDSLVDHNGSEPLRRSPPHTAQPSSSDPIDPSLQTVIDAALDISASEKTRAALETASSDNPPFDSKELDQAIRALVPMSRARYKLASIKDSTIELGILDRYLFDQITHLSKVFQSDTITIPSEHRAYQDEVYRILESLADVRGYLTGPEETLDKFGFDGLRELDTLTQFFMAHLKYTFPKKRVNP</sequence>
<dbReference type="EMBL" id="CAJPDS010000011">
    <property type="protein sequence ID" value="CAF9912176.1"/>
    <property type="molecule type" value="Genomic_DNA"/>
</dbReference>
<accession>A0A8H3ERM5</accession>
<evidence type="ECO:0000313" key="3">
    <source>
        <dbReference type="Proteomes" id="UP000664521"/>
    </source>
</evidence>
<feature type="compositionally biased region" description="Polar residues" evidence="1">
    <location>
        <begin position="111"/>
        <end position="124"/>
    </location>
</feature>
<proteinExistence type="predicted"/>
<keyword evidence="3" id="KW-1185">Reference proteome</keyword>
<comment type="caution">
    <text evidence="2">The sequence shown here is derived from an EMBL/GenBank/DDBJ whole genome shotgun (WGS) entry which is preliminary data.</text>
</comment>
<reference evidence="2" key="1">
    <citation type="submission" date="2021-03" db="EMBL/GenBank/DDBJ databases">
        <authorList>
            <person name="Tagirdzhanova G."/>
        </authorList>
    </citation>
    <scope>NUCLEOTIDE SEQUENCE</scope>
</reference>
<evidence type="ECO:0000313" key="2">
    <source>
        <dbReference type="EMBL" id="CAF9912176.1"/>
    </source>
</evidence>
<gene>
    <name evidence="2" type="ORF">HETSPECPRED_000857</name>
</gene>
<dbReference type="AlphaFoldDB" id="A0A8H3ERM5"/>
<evidence type="ECO:0000256" key="1">
    <source>
        <dbReference type="SAM" id="MobiDB-lite"/>
    </source>
</evidence>
<feature type="region of interest" description="Disordered" evidence="1">
    <location>
        <begin position="98"/>
        <end position="124"/>
    </location>
</feature>
<protein>
    <submittedName>
        <fullName evidence="2">Uncharacterized protein</fullName>
    </submittedName>
</protein>
<dbReference type="Proteomes" id="UP000664521">
    <property type="component" value="Unassembled WGS sequence"/>
</dbReference>